<gene>
    <name evidence="2" type="ORF">CEXT_145641</name>
</gene>
<feature type="region of interest" description="Disordered" evidence="1">
    <location>
        <begin position="60"/>
        <end position="97"/>
    </location>
</feature>
<accession>A0AAV4WAR0</accession>
<protein>
    <submittedName>
        <fullName evidence="2">Uncharacterized protein</fullName>
    </submittedName>
</protein>
<organism evidence="2 3">
    <name type="scientific">Caerostris extrusa</name>
    <name type="common">Bark spider</name>
    <name type="synonym">Caerostris bankana</name>
    <dbReference type="NCBI Taxonomy" id="172846"/>
    <lineage>
        <taxon>Eukaryota</taxon>
        <taxon>Metazoa</taxon>
        <taxon>Ecdysozoa</taxon>
        <taxon>Arthropoda</taxon>
        <taxon>Chelicerata</taxon>
        <taxon>Arachnida</taxon>
        <taxon>Araneae</taxon>
        <taxon>Araneomorphae</taxon>
        <taxon>Entelegynae</taxon>
        <taxon>Araneoidea</taxon>
        <taxon>Araneidae</taxon>
        <taxon>Caerostris</taxon>
    </lineage>
</organism>
<dbReference type="AlphaFoldDB" id="A0AAV4WAR0"/>
<proteinExistence type="predicted"/>
<reference evidence="2 3" key="1">
    <citation type="submission" date="2021-06" db="EMBL/GenBank/DDBJ databases">
        <title>Caerostris extrusa draft genome.</title>
        <authorList>
            <person name="Kono N."/>
            <person name="Arakawa K."/>
        </authorList>
    </citation>
    <scope>NUCLEOTIDE SEQUENCE [LARGE SCALE GENOMIC DNA]</scope>
</reference>
<evidence type="ECO:0000313" key="2">
    <source>
        <dbReference type="EMBL" id="GIY79160.1"/>
    </source>
</evidence>
<dbReference type="EMBL" id="BPLR01015853">
    <property type="protein sequence ID" value="GIY79160.1"/>
    <property type="molecule type" value="Genomic_DNA"/>
</dbReference>
<evidence type="ECO:0000313" key="3">
    <source>
        <dbReference type="Proteomes" id="UP001054945"/>
    </source>
</evidence>
<dbReference type="Proteomes" id="UP001054945">
    <property type="component" value="Unassembled WGS sequence"/>
</dbReference>
<keyword evidence="3" id="KW-1185">Reference proteome</keyword>
<sequence length="97" mass="11074">MSFCATKSSKMSHFGVNPEDMIQMMRKTSHITRSQVFLINVTMIDAFPIPLTRPHSHQWKRCSNAHPFSGKISSDAPLAPEWLVRDREKKNSSSTEI</sequence>
<name>A0AAV4WAR0_CAEEX</name>
<evidence type="ECO:0000256" key="1">
    <source>
        <dbReference type="SAM" id="MobiDB-lite"/>
    </source>
</evidence>
<comment type="caution">
    <text evidence="2">The sequence shown here is derived from an EMBL/GenBank/DDBJ whole genome shotgun (WGS) entry which is preliminary data.</text>
</comment>